<feature type="region of interest" description="Disordered" evidence="1">
    <location>
        <begin position="1"/>
        <end position="115"/>
    </location>
</feature>
<evidence type="ECO:0000313" key="4">
    <source>
        <dbReference type="Proteomes" id="UP001497600"/>
    </source>
</evidence>
<feature type="compositionally biased region" description="Polar residues" evidence="1">
    <location>
        <begin position="556"/>
        <end position="574"/>
    </location>
</feature>
<reference evidence="3 4" key="1">
    <citation type="submission" date="2024-01" db="EMBL/GenBank/DDBJ databases">
        <authorList>
            <consortium name="Genoscope - CEA"/>
            <person name="William W."/>
        </authorList>
    </citation>
    <scope>NUCLEOTIDE SEQUENCE [LARGE SCALE GENOMIC DNA]</scope>
    <source>
        <strain evidence="3 4">29B2s-10</strain>
    </source>
</reference>
<feature type="compositionally biased region" description="Gly residues" evidence="1">
    <location>
        <begin position="540"/>
        <end position="552"/>
    </location>
</feature>
<sequence>MSFTNYTNEGNFGGKSFEPPPPEVTEPSSRTPPSSEMGQSIYGGGNFNGLNYSQANPNLSSPQTHFVQNNNNITHSNMPPSNYQFTNPWQPGPPQLSPPQQQRRPSSLDSMNIWGSTAGSANVPSIWANPGPYPHRTSLPSAGSIGDVFGGNKNGPNFNNPTPAANFNIVPNNRRSFGDVSFSSDHAPVYDMHIYETAHNNNNTNMGHMGSQFDFNSRRHSYAGDSQMYQKDHISPRFQPAALDTSKEEEGETCDQDSVSAVHEYFTSDPHERVRVTKKFLNERFFEEEKYLTDAYQLPNFPVENSLRNYQLVLVGFKAGRIDVFYLPMGQNESWMNDLKIGDLVIVEADRGRDLGKVFKLNISIDEARLMKLLQFQEQQAALSDLDSQSNSSTDTALSIKNIQHHSSPPTLHFPKPIIGLAQPNEISQISNKKQDEEKACRLCLAKISNTTTIGQSDLLQMKLIDAEYQFDRKKLIFYYSTSKRIDFRDLVRELFRIYKTRIWMCAVIGLPYVPGQQNQSQKQQLSQKSSTQHDNTYTQGGGGASGNGGFYSGSQNKKLNGHQGYNMQNPQHFQQQQQQQQLHSNMVGSIHMNDTFRQDLNQGIFGNGSVPNNLPQIQRQNSLTYQNLINPYAERRQSHVGSNQLMHTGPDQSRFMDVIPRKFNGLENREDPSTNESFVLKSLVDSIDH</sequence>
<proteinExistence type="predicted"/>
<feature type="region of interest" description="Disordered" evidence="1">
    <location>
        <begin position="520"/>
        <end position="583"/>
    </location>
</feature>
<feature type="compositionally biased region" description="Low complexity" evidence="1">
    <location>
        <begin position="98"/>
        <end position="108"/>
    </location>
</feature>
<evidence type="ECO:0000256" key="1">
    <source>
        <dbReference type="SAM" id="MobiDB-lite"/>
    </source>
</evidence>
<dbReference type="PANTHER" id="PTHR43830">
    <property type="entry name" value="PROTEIN PSP1"/>
    <property type="match status" value="1"/>
</dbReference>
<name>A0ABP0EBE3_9ASCO</name>
<feature type="compositionally biased region" description="Polar residues" evidence="1">
    <location>
        <begin position="1"/>
        <end position="10"/>
    </location>
</feature>
<dbReference type="Proteomes" id="UP001497600">
    <property type="component" value="Chromosome D"/>
</dbReference>
<dbReference type="InterPro" id="IPR007557">
    <property type="entry name" value="PSP1_C"/>
</dbReference>
<dbReference type="PROSITE" id="PS51411">
    <property type="entry name" value="PSP1_C"/>
    <property type="match status" value="1"/>
</dbReference>
<accession>A0ABP0EBE3</accession>
<feature type="compositionally biased region" description="Low complexity" evidence="1">
    <location>
        <begin position="25"/>
        <end position="36"/>
    </location>
</feature>
<dbReference type="PANTHER" id="PTHR43830:SF3">
    <property type="entry name" value="PROTEIN PSP1"/>
    <property type="match status" value="1"/>
</dbReference>
<dbReference type="EMBL" id="OZ004256">
    <property type="protein sequence ID" value="CAK7904949.1"/>
    <property type="molecule type" value="Genomic_DNA"/>
</dbReference>
<organism evidence="3 4">
    <name type="scientific">[Candida] anglica</name>
    <dbReference type="NCBI Taxonomy" id="148631"/>
    <lineage>
        <taxon>Eukaryota</taxon>
        <taxon>Fungi</taxon>
        <taxon>Dikarya</taxon>
        <taxon>Ascomycota</taxon>
        <taxon>Saccharomycotina</taxon>
        <taxon>Pichiomycetes</taxon>
        <taxon>Debaryomycetaceae</taxon>
        <taxon>Kurtzmaniella</taxon>
    </lineage>
</organism>
<dbReference type="InterPro" id="IPR047767">
    <property type="entry name" value="PSP1-like"/>
</dbReference>
<evidence type="ECO:0000259" key="2">
    <source>
        <dbReference type="PROSITE" id="PS51411"/>
    </source>
</evidence>
<feature type="domain" description="PSP1 C-terminal" evidence="2">
    <location>
        <begin position="416"/>
        <end position="508"/>
    </location>
</feature>
<feature type="compositionally biased region" description="Polar residues" evidence="1">
    <location>
        <begin position="48"/>
        <end position="89"/>
    </location>
</feature>
<protein>
    <recommendedName>
        <fullName evidence="2">PSP1 C-terminal domain-containing protein</fullName>
    </recommendedName>
</protein>
<gene>
    <name evidence="3" type="ORF">CAAN4_D11782</name>
</gene>
<keyword evidence="4" id="KW-1185">Reference proteome</keyword>
<dbReference type="Pfam" id="PF04468">
    <property type="entry name" value="PSP1"/>
    <property type="match status" value="1"/>
</dbReference>
<feature type="compositionally biased region" description="Low complexity" evidence="1">
    <location>
        <begin position="520"/>
        <end position="533"/>
    </location>
</feature>
<evidence type="ECO:0000313" key="3">
    <source>
        <dbReference type="EMBL" id="CAK7904949.1"/>
    </source>
</evidence>